<gene>
    <name evidence="1" type="ORF">HPB48_000426</name>
</gene>
<sequence>MNPVARPPPFFEIEDTDTFSEHWLSCFNFLAPVTGGNFSSPDEEGQRDRADRVLRMQGTITRTIFGTGLGRYAINFRGGYQTFTFADVKKKTSKFTGASLEDMLNHHFQMIFPLRETDVVLTSDVAYLDRSLDVFSVFSKRDMADALGWWLVQSSGIYVQHKAPVHYTPTLFCAIHVIDVYKLLVAADQANTLFARSSWRTLPEFVSVTLRETLKFWRRDDVSVKIWPDTEYMSESRLEDIYWNFPDGNDDSYVTHWVHAKRNASRLVAKNVYHELSRLPHFYYDVPIAYDLQHNTMTISATALTQPLHFIDGTEGMLYAGLGSMLAANTLRMLTWSGVKPGDGHSSSREFQMSDASTFSSQVVSEREALQILHAAYTEAVDGTGRTLASFRNFTANQVFFLVWCYTNCFLTDFQSHNICDDVVAGYEPFFAAFRCGHN</sequence>
<comment type="caution">
    <text evidence="1">The sequence shown here is derived from an EMBL/GenBank/DDBJ whole genome shotgun (WGS) entry which is preliminary data.</text>
</comment>
<protein>
    <submittedName>
        <fullName evidence="1">Uncharacterized protein</fullName>
    </submittedName>
</protein>
<dbReference type="VEuPathDB" id="VectorBase:HLOH_062131"/>
<dbReference type="EMBL" id="JABSTR010000008">
    <property type="protein sequence ID" value="KAH9376331.1"/>
    <property type="molecule type" value="Genomic_DNA"/>
</dbReference>
<evidence type="ECO:0000313" key="1">
    <source>
        <dbReference type="EMBL" id="KAH9376331.1"/>
    </source>
</evidence>
<dbReference type="SUPFAM" id="SSF55486">
    <property type="entry name" value="Metalloproteases ('zincins'), catalytic domain"/>
    <property type="match status" value="1"/>
</dbReference>
<name>A0A9J6GLW8_HAELO</name>
<dbReference type="AlphaFoldDB" id="A0A9J6GLW8"/>
<keyword evidence="2" id="KW-1185">Reference proteome</keyword>
<accession>A0A9J6GLW8</accession>
<dbReference type="Proteomes" id="UP000821853">
    <property type="component" value="Unassembled WGS sequence"/>
</dbReference>
<organism evidence="1 2">
    <name type="scientific">Haemaphysalis longicornis</name>
    <name type="common">Bush tick</name>
    <dbReference type="NCBI Taxonomy" id="44386"/>
    <lineage>
        <taxon>Eukaryota</taxon>
        <taxon>Metazoa</taxon>
        <taxon>Ecdysozoa</taxon>
        <taxon>Arthropoda</taxon>
        <taxon>Chelicerata</taxon>
        <taxon>Arachnida</taxon>
        <taxon>Acari</taxon>
        <taxon>Parasitiformes</taxon>
        <taxon>Ixodida</taxon>
        <taxon>Ixodoidea</taxon>
        <taxon>Ixodidae</taxon>
        <taxon>Haemaphysalinae</taxon>
        <taxon>Haemaphysalis</taxon>
    </lineage>
</organism>
<reference evidence="1 2" key="1">
    <citation type="journal article" date="2020" name="Cell">
        <title>Large-Scale Comparative Analyses of Tick Genomes Elucidate Their Genetic Diversity and Vector Capacities.</title>
        <authorList>
            <consortium name="Tick Genome and Microbiome Consortium (TIGMIC)"/>
            <person name="Jia N."/>
            <person name="Wang J."/>
            <person name="Shi W."/>
            <person name="Du L."/>
            <person name="Sun Y."/>
            <person name="Zhan W."/>
            <person name="Jiang J.F."/>
            <person name="Wang Q."/>
            <person name="Zhang B."/>
            <person name="Ji P."/>
            <person name="Bell-Sakyi L."/>
            <person name="Cui X.M."/>
            <person name="Yuan T.T."/>
            <person name="Jiang B.G."/>
            <person name="Yang W.F."/>
            <person name="Lam T.T."/>
            <person name="Chang Q.C."/>
            <person name="Ding S.J."/>
            <person name="Wang X.J."/>
            <person name="Zhu J.G."/>
            <person name="Ruan X.D."/>
            <person name="Zhao L."/>
            <person name="Wei J.T."/>
            <person name="Ye R.Z."/>
            <person name="Que T.C."/>
            <person name="Du C.H."/>
            <person name="Zhou Y.H."/>
            <person name="Cheng J.X."/>
            <person name="Dai P.F."/>
            <person name="Guo W.B."/>
            <person name="Han X.H."/>
            <person name="Huang E.J."/>
            <person name="Li L.F."/>
            <person name="Wei W."/>
            <person name="Gao Y.C."/>
            <person name="Liu J.Z."/>
            <person name="Shao H.Z."/>
            <person name="Wang X."/>
            <person name="Wang C.C."/>
            <person name="Yang T.C."/>
            <person name="Huo Q.B."/>
            <person name="Li W."/>
            <person name="Chen H.Y."/>
            <person name="Chen S.E."/>
            <person name="Zhou L.G."/>
            <person name="Ni X.B."/>
            <person name="Tian J.H."/>
            <person name="Sheng Y."/>
            <person name="Liu T."/>
            <person name="Pan Y.S."/>
            <person name="Xia L.Y."/>
            <person name="Li J."/>
            <person name="Zhao F."/>
            <person name="Cao W.C."/>
        </authorList>
    </citation>
    <scope>NUCLEOTIDE SEQUENCE [LARGE SCALE GENOMIC DNA]</scope>
    <source>
        <strain evidence="1">HaeL-2018</strain>
    </source>
</reference>
<evidence type="ECO:0000313" key="2">
    <source>
        <dbReference type="Proteomes" id="UP000821853"/>
    </source>
</evidence>
<proteinExistence type="predicted"/>